<comment type="similarity">
    <text evidence="1">Belongs to the FGGY kinase family.</text>
</comment>
<feature type="domain" description="Carbohydrate kinase FGGY N-terminal" evidence="4">
    <location>
        <begin position="4"/>
        <end position="145"/>
    </location>
</feature>
<dbReference type="Pfam" id="PF00370">
    <property type="entry name" value="FGGY_N"/>
    <property type="match status" value="1"/>
</dbReference>
<evidence type="ECO:0000313" key="6">
    <source>
        <dbReference type="Proteomes" id="UP001139365"/>
    </source>
</evidence>
<accession>A0AAE3FGU5</accession>
<sequence>MSGYVLGCDVGTTGTKTVLFSSDGKAVKRAYRSYPTFTDGGISEQNAADLWTALCMTVREAVSDISPESVGAISLSTQGGTLIPVGKDGEPVRRAIVWSDRSCARERELFLSEIGGNDFLHERTGWRLVYGLPLLQVRRLRDREP</sequence>
<dbReference type="Proteomes" id="UP001139365">
    <property type="component" value="Unassembled WGS sequence"/>
</dbReference>
<gene>
    <name evidence="5" type="ORF">MR241_05630</name>
</gene>
<evidence type="ECO:0000256" key="1">
    <source>
        <dbReference type="ARBA" id="ARBA00009156"/>
    </source>
</evidence>
<keyword evidence="3 5" id="KW-0418">Kinase</keyword>
<dbReference type="SUPFAM" id="SSF53067">
    <property type="entry name" value="Actin-like ATPase domain"/>
    <property type="match status" value="1"/>
</dbReference>
<protein>
    <submittedName>
        <fullName evidence="5">FGGY family carbohydrate kinase</fullName>
    </submittedName>
</protein>
<dbReference type="AlphaFoldDB" id="A0AAE3FGU5"/>
<evidence type="ECO:0000259" key="4">
    <source>
        <dbReference type="Pfam" id="PF00370"/>
    </source>
</evidence>
<dbReference type="PANTHER" id="PTHR43095">
    <property type="entry name" value="SUGAR KINASE"/>
    <property type="match status" value="1"/>
</dbReference>
<name>A0AAE3FGU5_9BACT</name>
<proteinExistence type="inferred from homology"/>
<dbReference type="Gene3D" id="3.30.420.40">
    <property type="match status" value="1"/>
</dbReference>
<evidence type="ECO:0000313" key="5">
    <source>
        <dbReference type="EMBL" id="MCI5755757.1"/>
    </source>
</evidence>
<dbReference type="InterPro" id="IPR018484">
    <property type="entry name" value="FGGY_N"/>
</dbReference>
<dbReference type="GO" id="GO:0016301">
    <property type="term" value="F:kinase activity"/>
    <property type="evidence" value="ECO:0007669"/>
    <property type="project" value="UniProtKB-KW"/>
</dbReference>
<comment type="caution">
    <text evidence="5">The sequence shown here is derived from an EMBL/GenBank/DDBJ whole genome shotgun (WGS) entry which is preliminary data.</text>
</comment>
<evidence type="ECO:0000256" key="2">
    <source>
        <dbReference type="ARBA" id="ARBA00022679"/>
    </source>
</evidence>
<dbReference type="GO" id="GO:0005975">
    <property type="term" value="P:carbohydrate metabolic process"/>
    <property type="evidence" value="ECO:0007669"/>
    <property type="project" value="InterPro"/>
</dbReference>
<dbReference type="InterPro" id="IPR043129">
    <property type="entry name" value="ATPase_NBD"/>
</dbReference>
<organism evidence="5 6">
    <name type="scientific">Candidatus Colimorpha enterica</name>
    <dbReference type="NCBI Taxonomy" id="3083063"/>
    <lineage>
        <taxon>Bacteria</taxon>
        <taxon>Pseudomonadati</taxon>
        <taxon>Bacteroidota</taxon>
        <taxon>Bacteroidia</taxon>
        <taxon>Bacteroidales</taxon>
        <taxon>Candidatus Colimorpha</taxon>
    </lineage>
</organism>
<feature type="non-terminal residue" evidence="5">
    <location>
        <position position="145"/>
    </location>
</feature>
<dbReference type="EMBL" id="JALEMU010000089">
    <property type="protein sequence ID" value="MCI5755757.1"/>
    <property type="molecule type" value="Genomic_DNA"/>
</dbReference>
<reference evidence="5 6" key="1">
    <citation type="submission" date="2022-03" db="EMBL/GenBank/DDBJ databases">
        <title>Metagenome-assembled genomes from swine fecal metagenomes.</title>
        <authorList>
            <person name="Holman D.B."/>
            <person name="Kommadath A."/>
        </authorList>
    </citation>
    <scope>NUCLEOTIDE SEQUENCE [LARGE SCALE GENOMIC DNA]</scope>
    <source>
        <strain evidence="5">SUG147</strain>
    </source>
</reference>
<keyword evidence="2" id="KW-0808">Transferase</keyword>
<evidence type="ECO:0000256" key="3">
    <source>
        <dbReference type="ARBA" id="ARBA00022777"/>
    </source>
</evidence>
<dbReference type="InterPro" id="IPR050406">
    <property type="entry name" value="FGGY_Carb_Kinase"/>
</dbReference>